<feature type="compositionally biased region" description="Basic residues" evidence="2">
    <location>
        <begin position="925"/>
        <end position="937"/>
    </location>
</feature>
<dbReference type="PANTHER" id="PTHR13354:SF11">
    <property type="entry name" value="LYSINE-SPECIFIC DEMETHYLASE 9"/>
    <property type="match status" value="1"/>
</dbReference>
<keyword evidence="4" id="KW-1185">Reference proteome</keyword>
<feature type="region of interest" description="Disordered" evidence="2">
    <location>
        <begin position="341"/>
        <end position="379"/>
    </location>
</feature>
<protein>
    <recommendedName>
        <fullName evidence="5">Round spermatid basic protein 1-like protein</fullName>
    </recommendedName>
</protein>
<accession>A0AAN7V6J5</accession>
<proteinExistence type="inferred from homology"/>
<evidence type="ECO:0008006" key="5">
    <source>
        <dbReference type="Google" id="ProtNLM"/>
    </source>
</evidence>
<feature type="compositionally biased region" description="Basic and acidic residues" evidence="2">
    <location>
        <begin position="789"/>
        <end position="833"/>
    </location>
</feature>
<dbReference type="Proteomes" id="UP001329430">
    <property type="component" value="Chromosome 9"/>
</dbReference>
<feature type="compositionally biased region" description="Basic residues" evidence="2">
    <location>
        <begin position="894"/>
        <end position="914"/>
    </location>
</feature>
<feature type="compositionally biased region" description="Basic and acidic residues" evidence="2">
    <location>
        <begin position="915"/>
        <end position="924"/>
    </location>
</feature>
<gene>
    <name evidence="3" type="ORF">RI129_011868</name>
</gene>
<dbReference type="PANTHER" id="PTHR13354">
    <property type="entry name" value="ROUND SPERMATID BASIC PROTEIN 1"/>
    <property type="match status" value="1"/>
</dbReference>
<feature type="compositionally biased region" description="Basic and acidic residues" evidence="2">
    <location>
        <begin position="841"/>
        <end position="893"/>
    </location>
</feature>
<comment type="caution">
    <text evidence="3">The sequence shown here is derived from an EMBL/GenBank/DDBJ whole genome shotgun (WGS) entry which is preliminary data.</text>
</comment>
<reference evidence="3 4" key="1">
    <citation type="journal article" date="2024" name="Insects">
        <title>An Improved Chromosome-Level Genome Assembly of the Firefly Pyrocoelia pectoralis.</title>
        <authorList>
            <person name="Fu X."/>
            <person name="Meyer-Rochow V.B."/>
            <person name="Ballantyne L."/>
            <person name="Zhu X."/>
        </authorList>
    </citation>
    <scope>NUCLEOTIDE SEQUENCE [LARGE SCALE GENOMIC DNA]</scope>
    <source>
        <strain evidence="3">XCY_ONT2</strain>
    </source>
</reference>
<organism evidence="3 4">
    <name type="scientific">Pyrocoelia pectoralis</name>
    <dbReference type="NCBI Taxonomy" id="417401"/>
    <lineage>
        <taxon>Eukaryota</taxon>
        <taxon>Metazoa</taxon>
        <taxon>Ecdysozoa</taxon>
        <taxon>Arthropoda</taxon>
        <taxon>Hexapoda</taxon>
        <taxon>Insecta</taxon>
        <taxon>Pterygota</taxon>
        <taxon>Neoptera</taxon>
        <taxon>Endopterygota</taxon>
        <taxon>Coleoptera</taxon>
        <taxon>Polyphaga</taxon>
        <taxon>Elateriformia</taxon>
        <taxon>Elateroidea</taxon>
        <taxon>Lampyridae</taxon>
        <taxon>Lampyrinae</taxon>
        <taxon>Pyrocoelia</taxon>
    </lineage>
</organism>
<feature type="region of interest" description="Disordered" evidence="2">
    <location>
        <begin position="789"/>
        <end position="964"/>
    </location>
</feature>
<dbReference type="AlphaFoldDB" id="A0AAN7V6J5"/>
<evidence type="ECO:0000313" key="4">
    <source>
        <dbReference type="Proteomes" id="UP001329430"/>
    </source>
</evidence>
<dbReference type="GO" id="GO:0005634">
    <property type="term" value="C:nucleus"/>
    <property type="evidence" value="ECO:0007669"/>
    <property type="project" value="InterPro"/>
</dbReference>
<evidence type="ECO:0000313" key="3">
    <source>
        <dbReference type="EMBL" id="KAK5639376.1"/>
    </source>
</evidence>
<feature type="compositionally biased region" description="Basic and acidic residues" evidence="2">
    <location>
        <begin position="341"/>
        <end position="368"/>
    </location>
</feature>
<evidence type="ECO:0000256" key="2">
    <source>
        <dbReference type="SAM" id="MobiDB-lite"/>
    </source>
</evidence>
<dbReference type="InterPro" id="IPR026306">
    <property type="entry name" value="RSBN1/Dpy-2/CEP530"/>
</dbReference>
<evidence type="ECO:0000256" key="1">
    <source>
        <dbReference type="ARBA" id="ARBA00010560"/>
    </source>
</evidence>
<name>A0AAN7V6J5_9COLE</name>
<sequence>MASSDDNPQEHETVSLPIMTQELTDSNATSATCAKSNTSCSCNTSKCVSNGDKNGIGDSNLSEGAVYCTKLCMNSNKEIPLYKKKHNIPVEDTALDKFFEDTLQEFCNKYTRTKSPSVTNEKSANGVLSKSSQFCNTPISSNNTNECSDVKIEVKHENTSENMVIDDTCTTSCTNFSESNNSVSIKFEGTESKPEQNDDVTNVDVVKYNLKKCKQSPLGETIDYKLLEGKRGLDLLTAIEEQTTVKLAKMEWERTFSHSMTNGRLDKDTSRRWQRTRSVECGVSNIDEKQNHQTKHGIKRARSVDLNYVLRNKIQRVDLNSFTDVKKDDILSKTCRFPKKERKDEVDKKDKDRRDRKSDSVRSSDRHSSSKKSSRASIGIQARCSKDWIKHYMKTLSPRPSLMPSGNYLYPPTDTKLKWKRYFHVEYHCNGGALVLHAYQEEIKHLKEQEMRDLALEFFKVAFSEDENGKAFYVMAIVHGSASYLPDLLDYMAERRPTLPVKHGLLTRCSDLETTTLTAYHENVVKHYNHGTYRYGPLHQISLVDTAHEEVGGYCPDVLDKLEENIFLNLTMPWGYLSVVHMRRQDSNDGPILWCRPGEQLVPTAECGKSPLKRKRTGINELRNLQYLPRFSEAREYLFEDRTKAHADHVGHGLDRKTTAAVGILKAIHGGQKDGDNNRVTKDVIAFSAKDFDVLSEKLQLDLHEPPTSQCVTWIEDAKLNQLRRDGITYARINLYDNDIYFLPRNIIHQFRTVTAVTSVAWHVRLKQYYDISNDENCSHNEIKENKENFTSLKKEKHSERSHLQVNEKHKAKSELEYKMSIEKKHKNDDYYHSNKHNRVKDRDKDKETTEKKKVQDRVREKNDIDKGKSSQDKHDRDRHKDRNHDKHKEMKHSEKHHHHDSHRDKKHKSKHSSSHRDKDYYEKKHSHSDKHRHDHKTHSDKCKSAEKKTDKTIPKTPTVESPLKTTPEKCEMVKVMQHESISQSNCSLSQNLSVSESINNLDFNVIVSEENLNTTTHFAGASVGSNNNQVKSGDIGELFVPDKKGITVPKKIQKIAKRPRLSQSSDVLGDILKNMDKNDLRK</sequence>
<comment type="similarity">
    <text evidence="1">Belongs to the round spermatid basic protein 1 family.</text>
</comment>
<feature type="compositionally biased region" description="Basic and acidic residues" evidence="2">
    <location>
        <begin position="938"/>
        <end position="954"/>
    </location>
</feature>
<dbReference type="EMBL" id="JAVRBK010000009">
    <property type="protein sequence ID" value="KAK5639376.1"/>
    <property type="molecule type" value="Genomic_DNA"/>
</dbReference>